<dbReference type="GO" id="GO:0006906">
    <property type="term" value="P:vesicle fusion"/>
    <property type="evidence" value="ECO:0007669"/>
    <property type="project" value="TreeGrafter"/>
</dbReference>
<evidence type="ECO:0000259" key="4">
    <source>
        <dbReference type="PROSITE" id="PS50192"/>
    </source>
</evidence>
<feature type="compositionally biased region" description="Polar residues" evidence="2">
    <location>
        <begin position="31"/>
        <end position="40"/>
    </location>
</feature>
<dbReference type="InterPro" id="IPR000727">
    <property type="entry name" value="T_SNARE_dom"/>
</dbReference>
<dbReference type="GO" id="GO:0000149">
    <property type="term" value="F:SNARE binding"/>
    <property type="evidence" value="ECO:0007669"/>
    <property type="project" value="TreeGrafter"/>
</dbReference>
<evidence type="ECO:0000313" key="5">
    <source>
        <dbReference type="EMBL" id="KAG0248437.1"/>
    </source>
</evidence>
<dbReference type="AlphaFoldDB" id="A0A9P6PMV4"/>
<dbReference type="Gene3D" id="1.20.58.70">
    <property type="match status" value="1"/>
</dbReference>
<dbReference type="GO" id="GO:0048278">
    <property type="term" value="P:vesicle docking"/>
    <property type="evidence" value="ECO:0007669"/>
    <property type="project" value="TreeGrafter"/>
</dbReference>
<dbReference type="CDD" id="cd15840">
    <property type="entry name" value="SNARE_Qa"/>
    <property type="match status" value="1"/>
</dbReference>
<reference evidence="5" key="1">
    <citation type="journal article" date="2020" name="Fungal Divers.">
        <title>Resolving the Mortierellaceae phylogeny through synthesis of multi-gene phylogenetics and phylogenomics.</title>
        <authorList>
            <person name="Vandepol N."/>
            <person name="Liber J."/>
            <person name="Desiro A."/>
            <person name="Na H."/>
            <person name="Kennedy M."/>
            <person name="Barry K."/>
            <person name="Grigoriev I.V."/>
            <person name="Miller A.N."/>
            <person name="O'Donnell K."/>
            <person name="Stajich J.E."/>
            <person name="Bonito G."/>
        </authorList>
    </citation>
    <scope>NUCLEOTIDE SEQUENCE</scope>
    <source>
        <strain evidence="5">KOD948</strain>
    </source>
</reference>
<organism evidence="5 6">
    <name type="scientific">Mortierella polycephala</name>
    <dbReference type="NCBI Taxonomy" id="41804"/>
    <lineage>
        <taxon>Eukaryota</taxon>
        <taxon>Fungi</taxon>
        <taxon>Fungi incertae sedis</taxon>
        <taxon>Mucoromycota</taxon>
        <taxon>Mortierellomycotina</taxon>
        <taxon>Mortierellomycetes</taxon>
        <taxon>Mortierellales</taxon>
        <taxon>Mortierellaceae</taxon>
        <taxon>Mortierella</taxon>
    </lineage>
</organism>
<keyword evidence="6" id="KW-1185">Reference proteome</keyword>
<comment type="similarity">
    <text evidence="1">Belongs to the syntaxin family.</text>
</comment>
<evidence type="ECO:0000256" key="3">
    <source>
        <dbReference type="SAM" id="Phobius"/>
    </source>
</evidence>
<protein>
    <recommendedName>
        <fullName evidence="4">t-SNARE coiled-coil homology domain-containing protein</fullName>
    </recommendedName>
</protein>
<feature type="transmembrane region" description="Helical" evidence="3">
    <location>
        <begin position="578"/>
        <end position="597"/>
    </location>
</feature>
<evidence type="ECO:0000256" key="2">
    <source>
        <dbReference type="SAM" id="MobiDB-lite"/>
    </source>
</evidence>
<dbReference type="PROSITE" id="PS50192">
    <property type="entry name" value="T_SNARE"/>
    <property type="match status" value="1"/>
</dbReference>
<comment type="caution">
    <text evidence="5">The sequence shown here is derived from an EMBL/GenBank/DDBJ whole genome shotgun (WGS) entry which is preliminary data.</text>
</comment>
<feature type="compositionally biased region" description="Polar residues" evidence="2">
    <location>
        <begin position="59"/>
        <end position="68"/>
    </location>
</feature>
<sequence length="598" mass="65757">MSFTDLERGLSTPPLSPTRLTEQNGKDFLGSSYTTKSSFPGSLPVFASSSPPVKLPSGLQVTRGNSRDSIGLNLQPHVQKNPHGHSPYPPPVSPNRKANPMAHHSRFLQDNTRIDTPRPTLTPSTVAAVNAGIEPGSATAPVAVPRSPHTTSPVYLDHQNSNRIIGDHRAGDMGRRQVLSPPISPHQFSPTSSPLNQQYRGFIRVGNRMTSVSGATHASSNHDCLDNRNRDNVEINSNEAVIDISADDASSSSPTTFETRPTAKSWSPAAIPPSSSSIKDQEHDYDLMVRHISQQIFNISSNIAVLERLVPCLGQRHKDTVEMRASLHAVLNGTQDLVKSAHGLVKVLAKYHQPPSSAPQNSIGIRAQPARDVDKLSSWQRKILASRRQTHQRLTKDLTLVSKSFQDLQRQVVEAKRQQVATLRRLSSSASLRRLSNRRSDLMDLSAEDIEAGALAELGGNSSNASGINNGSGDKPYIHDRELSVQEEALLREILAMDGELVFHETLLQERESEIRKIEEGMGQVLDVMKELGTLVHEQRAGVDFLHDNIAQTRGRIQQGHQEVLKASEHQRRSREKLCYMIMVTSIVGAIVMLAFID</sequence>
<dbReference type="OrthoDB" id="364348at2759"/>
<keyword evidence="3" id="KW-1133">Transmembrane helix</keyword>
<dbReference type="PANTHER" id="PTHR19957:SF38">
    <property type="entry name" value="LD27581P"/>
    <property type="match status" value="1"/>
</dbReference>
<feature type="compositionally biased region" description="Low complexity" evidence="2">
    <location>
        <begin position="263"/>
        <end position="278"/>
    </location>
</feature>
<feature type="domain" description="T-SNARE coiled-coil homology" evidence="4">
    <location>
        <begin position="505"/>
        <end position="567"/>
    </location>
</feature>
<dbReference type="Pfam" id="PF05739">
    <property type="entry name" value="SNARE"/>
    <property type="match status" value="1"/>
</dbReference>
<dbReference type="GO" id="GO:0012505">
    <property type="term" value="C:endomembrane system"/>
    <property type="evidence" value="ECO:0007669"/>
    <property type="project" value="TreeGrafter"/>
</dbReference>
<feature type="region of interest" description="Disordered" evidence="2">
    <location>
        <begin position="1"/>
        <end position="100"/>
    </location>
</feature>
<dbReference type="GO" id="GO:0031201">
    <property type="term" value="C:SNARE complex"/>
    <property type="evidence" value="ECO:0007669"/>
    <property type="project" value="TreeGrafter"/>
</dbReference>
<keyword evidence="3" id="KW-0472">Membrane</keyword>
<dbReference type="PANTHER" id="PTHR19957">
    <property type="entry name" value="SYNTAXIN"/>
    <property type="match status" value="1"/>
</dbReference>
<dbReference type="SMART" id="SM00397">
    <property type="entry name" value="t_SNARE"/>
    <property type="match status" value="1"/>
</dbReference>
<evidence type="ECO:0000256" key="1">
    <source>
        <dbReference type="ARBA" id="ARBA00009063"/>
    </source>
</evidence>
<proteinExistence type="inferred from homology"/>
<dbReference type="Gene3D" id="1.20.5.110">
    <property type="match status" value="1"/>
</dbReference>
<keyword evidence="3" id="KW-0812">Transmembrane</keyword>
<dbReference type="GO" id="GO:0006886">
    <property type="term" value="P:intracellular protein transport"/>
    <property type="evidence" value="ECO:0007669"/>
    <property type="project" value="TreeGrafter"/>
</dbReference>
<dbReference type="EMBL" id="JAAAJA010000998">
    <property type="protein sequence ID" value="KAG0248437.1"/>
    <property type="molecule type" value="Genomic_DNA"/>
</dbReference>
<dbReference type="InterPro" id="IPR006011">
    <property type="entry name" value="Syntaxin_N"/>
</dbReference>
<name>A0A9P6PMV4_9FUNG</name>
<dbReference type="Proteomes" id="UP000726737">
    <property type="component" value="Unassembled WGS sequence"/>
</dbReference>
<dbReference type="GO" id="GO:0005484">
    <property type="term" value="F:SNAP receptor activity"/>
    <property type="evidence" value="ECO:0007669"/>
    <property type="project" value="TreeGrafter"/>
</dbReference>
<dbReference type="InterPro" id="IPR045242">
    <property type="entry name" value="Syntaxin"/>
</dbReference>
<dbReference type="Pfam" id="PF14523">
    <property type="entry name" value="Syntaxin_2"/>
    <property type="match status" value="1"/>
</dbReference>
<dbReference type="SUPFAM" id="SSF47661">
    <property type="entry name" value="t-snare proteins"/>
    <property type="match status" value="1"/>
</dbReference>
<evidence type="ECO:0000313" key="6">
    <source>
        <dbReference type="Proteomes" id="UP000726737"/>
    </source>
</evidence>
<dbReference type="InterPro" id="IPR010989">
    <property type="entry name" value="SNARE"/>
</dbReference>
<feature type="region of interest" description="Disordered" evidence="2">
    <location>
        <begin position="248"/>
        <end position="279"/>
    </location>
</feature>
<accession>A0A9P6PMV4</accession>
<gene>
    <name evidence="5" type="ORF">BG011_010273</name>
</gene>